<dbReference type="Proteomes" id="UP001157440">
    <property type="component" value="Unassembled WGS sequence"/>
</dbReference>
<dbReference type="PANTHER" id="PTHR44835:SF1">
    <property type="entry name" value="PROTEIN O-GLCNAC TRANSFERASE"/>
    <property type="match status" value="1"/>
</dbReference>
<organism evidence="4 5">
    <name type="scientific">Methylobacterium tardum</name>
    <dbReference type="NCBI Taxonomy" id="374432"/>
    <lineage>
        <taxon>Bacteria</taxon>
        <taxon>Pseudomonadati</taxon>
        <taxon>Pseudomonadota</taxon>
        <taxon>Alphaproteobacteria</taxon>
        <taxon>Hyphomicrobiales</taxon>
        <taxon>Methylobacteriaceae</taxon>
        <taxon>Methylobacterium</taxon>
    </lineage>
</organism>
<evidence type="ECO:0000313" key="5">
    <source>
        <dbReference type="Proteomes" id="UP001157440"/>
    </source>
</evidence>
<evidence type="ECO:0008006" key="6">
    <source>
        <dbReference type="Google" id="ProtNLM"/>
    </source>
</evidence>
<dbReference type="AlphaFoldDB" id="A0AA37TAW0"/>
<proteinExistence type="predicted"/>
<comment type="pathway">
    <text evidence="1">Protein modification; protein glycosylation.</text>
</comment>
<dbReference type="RefSeq" id="WP_238199341.1">
    <property type="nucleotide sequence ID" value="NZ_BPQZ01000035.1"/>
</dbReference>
<dbReference type="InterPro" id="IPR051939">
    <property type="entry name" value="Glycosyltr_41/O-GlcNAc_trsf"/>
</dbReference>
<name>A0AA37TAW0_9HYPH</name>
<evidence type="ECO:0000256" key="3">
    <source>
        <dbReference type="ARBA" id="ARBA00022679"/>
    </source>
</evidence>
<sequence length="621" mass="68389">MSLDITEQVLAGSLRELHACLRVWLADGAPVDAKLAADARDRWIGLVSHHQAESALALLAKEAGAVFFAIAHEPRVLDAIFQLPAPSERVRDAWGALAQDDPRRLLGGIFLCPPFDLDGLEYFVAQGRFDNILLIYATWQPRCFETDAQRARFVAYGAALGAALADRIESATGPLNTFLDHSVRSIGGGIVYSCEGMLVEHARAKSRVIRAYLKRRHGLDPAKTSQTERLPRGPTIRIGLLWADTDWRTENIVGAASVDRLRDHGFHIVSIIHHNRPATKDRRTMEGRIAALSHEVVDLSRARGLMEQAEAIKALDLDCLMFMTNVTHGYNDYIALATLRLARWQAVNLCAVVTTAFPAIDLYISGLLSERAERPQDGYTEALVRLPGSCLVFDRQGEGRKHHSAKLSFQRLRDPSTVTLFGSGANFYKIHPALTDTWTQILAETQNSRLVLYPFNPNWSSDFAGRRFLRRFSDQLIARGVDPARVTVAGPWRDAGVVADLLSEVDIYLDSFPHSGGLSSLDALRLNIPIVTKGGPTQRENQTADLLDLMGLSRYVADSVDGYLRTACILAEDLSAWAAFKVGIARGMRAAPFFDTVTYSARLATALRSAVVAPAARDSEL</sequence>
<dbReference type="Gene3D" id="3.40.50.2000">
    <property type="entry name" value="Glycogen Phosphorylase B"/>
    <property type="match status" value="1"/>
</dbReference>
<dbReference type="PANTHER" id="PTHR44835">
    <property type="entry name" value="UDP-N-ACETYLGLUCOSAMINE--PEPTIDE N-ACETYLGLUCOSAMINYLTRANSFERASE SPINDLY-RELATED"/>
    <property type="match status" value="1"/>
</dbReference>
<comment type="caution">
    <text evidence="4">The sequence shown here is derived from an EMBL/GenBank/DDBJ whole genome shotgun (WGS) entry which is preliminary data.</text>
</comment>
<keyword evidence="3" id="KW-0808">Transferase</keyword>
<keyword evidence="2" id="KW-0328">Glycosyltransferase</keyword>
<evidence type="ECO:0000256" key="2">
    <source>
        <dbReference type="ARBA" id="ARBA00022676"/>
    </source>
</evidence>
<evidence type="ECO:0000313" key="4">
    <source>
        <dbReference type="EMBL" id="GLS69905.1"/>
    </source>
</evidence>
<evidence type="ECO:0000256" key="1">
    <source>
        <dbReference type="ARBA" id="ARBA00004922"/>
    </source>
</evidence>
<accession>A0AA37TAW0</accession>
<dbReference type="EMBL" id="BSPL01000012">
    <property type="protein sequence ID" value="GLS69905.1"/>
    <property type="molecule type" value="Genomic_DNA"/>
</dbReference>
<dbReference type="Gene3D" id="3.40.50.11380">
    <property type="match status" value="1"/>
</dbReference>
<gene>
    <name evidence="4" type="ORF">GCM10007890_19180</name>
</gene>
<dbReference type="GO" id="GO:0016757">
    <property type="term" value="F:glycosyltransferase activity"/>
    <property type="evidence" value="ECO:0007669"/>
    <property type="project" value="UniProtKB-KW"/>
</dbReference>
<keyword evidence="5" id="KW-1185">Reference proteome</keyword>
<protein>
    <recommendedName>
        <fullName evidence="6">O-GlcNAc transferase C-terminal domain-containing protein</fullName>
    </recommendedName>
</protein>
<reference evidence="5" key="1">
    <citation type="journal article" date="2019" name="Int. J. Syst. Evol. Microbiol.">
        <title>The Global Catalogue of Microorganisms (GCM) 10K type strain sequencing project: providing services to taxonomists for standard genome sequencing and annotation.</title>
        <authorList>
            <consortium name="The Broad Institute Genomics Platform"/>
            <consortium name="The Broad Institute Genome Sequencing Center for Infectious Disease"/>
            <person name="Wu L."/>
            <person name="Ma J."/>
        </authorList>
    </citation>
    <scope>NUCLEOTIDE SEQUENCE [LARGE SCALE GENOMIC DNA]</scope>
    <source>
        <strain evidence="5">NBRC 103632</strain>
    </source>
</reference>